<dbReference type="AlphaFoldDB" id="A0AAV0LDQ9"/>
<sequence length="98" mass="11103">MFRCFHVKKDKNWVSSKAKTLHDVMIEAEDEKVTQGEEPNRFAIYQEVIGPQRPKHVLGMGHGVSSVDVFGPPSSQGSQGCNKLSSVNIFFPTKRWKR</sequence>
<evidence type="ECO:0000313" key="2">
    <source>
        <dbReference type="Proteomes" id="UP001154282"/>
    </source>
</evidence>
<gene>
    <name evidence="1" type="ORF">LITE_LOCUS23587</name>
</gene>
<feature type="non-terminal residue" evidence="1">
    <location>
        <position position="98"/>
    </location>
</feature>
<organism evidence="1 2">
    <name type="scientific">Linum tenue</name>
    <dbReference type="NCBI Taxonomy" id="586396"/>
    <lineage>
        <taxon>Eukaryota</taxon>
        <taxon>Viridiplantae</taxon>
        <taxon>Streptophyta</taxon>
        <taxon>Embryophyta</taxon>
        <taxon>Tracheophyta</taxon>
        <taxon>Spermatophyta</taxon>
        <taxon>Magnoliopsida</taxon>
        <taxon>eudicotyledons</taxon>
        <taxon>Gunneridae</taxon>
        <taxon>Pentapetalae</taxon>
        <taxon>rosids</taxon>
        <taxon>fabids</taxon>
        <taxon>Malpighiales</taxon>
        <taxon>Linaceae</taxon>
        <taxon>Linum</taxon>
    </lineage>
</organism>
<dbReference type="Proteomes" id="UP001154282">
    <property type="component" value="Unassembled WGS sequence"/>
</dbReference>
<proteinExistence type="predicted"/>
<reference evidence="1" key="1">
    <citation type="submission" date="2022-08" db="EMBL/GenBank/DDBJ databases">
        <authorList>
            <person name="Gutierrez-Valencia J."/>
        </authorList>
    </citation>
    <scope>NUCLEOTIDE SEQUENCE</scope>
</reference>
<evidence type="ECO:0000313" key="1">
    <source>
        <dbReference type="EMBL" id="CAI0432744.1"/>
    </source>
</evidence>
<dbReference type="EMBL" id="CAMGYJ010000006">
    <property type="protein sequence ID" value="CAI0432744.1"/>
    <property type="molecule type" value="Genomic_DNA"/>
</dbReference>
<accession>A0AAV0LDQ9</accession>
<comment type="caution">
    <text evidence="1">The sequence shown here is derived from an EMBL/GenBank/DDBJ whole genome shotgun (WGS) entry which is preliminary data.</text>
</comment>
<name>A0AAV0LDQ9_9ROSI</name>
<keyword evidence="2" id="KW-1185">Reference proteome</keyword>
<protein>
    <submittedName>
        <fullName evidence="1">Uncharacterized protein</fullName>
    </submittedName>
</protein>